<dbReference type="EMBL" id="CAJPWZ010001283">
    <property type="protein sequence ID" value="CAG2212007.1"/>
    <property type="molecule type" value="Genomic_DNA"/>
</dbReference>
<reference evidence="2" key="1">
    <citation type="submission" date="2021-03" db="EMBL/GenBank/DDBJ databases">
        <authorList>
            <person name="Bekaert M."/>
        </authorList>
    </citation>
    <scope>NUCLEOTIDE SEQUENCE</scope>
</reference>
<dbReference type="OrthoDB" id="6097779at2759"/>
<gene>
    <name evidence="2" type="ORF">MEDL_25949</name>
</gene>
<evidence type="ECO:0000313" key="2">
    <source>
        <dbReference type="EMBL" id="CAG2212007.1"/>
    </source>
</evidence>
<comment type="caution">
    <text evidence="2">The sequence shown here is derived from an EMBL/GenBank/DDBJ whole genome shotgun (WGS) entry which is preliminary data.</text>
</comment>
<keyword evidence="1" id="KW-0175">Coiled coil</keyword>
<sequence>MAKLFCRMSDFTRDPIGLQVQRADSEEFIRNIHLGNTIGERDWAWEKICFEKEQLGKSLLRKVNELQLLHSEHEELKEKLDRNEQKTREVQSDLEKQMVNTQKVIKRLTEEKTKNRRLEQEMENLKDLEGRKRTPRVQRRVANGKNQTKFLEQLHDMKDTALAKANGDNEKLKKKLSILTDERPEYLIGQDEEIDNKRFKRKRLQECRYCHKALVPGQNTGTCYYHPRKPVHLHGNNEPKIKIWQCCGQEGKSEPEGCCQNTFHQPL</sequence>
<organism evidence="2 3">
    <name type="scientific">Mytilus edulis</name>
    <name type="common">Blue mussel</name>
    <dbReference type="NCBI Taxonomy" id="6550"/>
    <lineage>
        <taxon>Eukaryota</taxon>
        <taxon>Metazoa</taxon>
        <taxon>Spiralia</taxon>
        <taxon>Lophotrochozoa</taxon>
        <taxon>Mollusca</taxon>
        <taxon>Bivalvia</taxon>
        <taxon>Autobranchia</taxon>
        <taxon>Pteriomorphia</taxon>
        <taxon>Mytilida</taxon>
        <taxon>Mytiloidea</taxon>
        <taxon>Mytilidae</taxon>
        <taxon>Mytilinae</taxon>
        <taxon>Mytilus</taxon>
    </lineage>
</organism>
<proteinExistence type="predicted"/>
<evidence type="ECO:0000256" key="1">
    <source>
        <dbReference type="SAM" id="Coils"/>
    </source>
</evidence>
<dbReference type="AlphaFoldDB" id="A0A8S3RZ50"/>
<keyword evidence="3" id="KW-1185">Reference proteome</keyword>
<protein>
    <submittedName>
        <fullName evidence="2">Uncharacterized protein</fullName>
    </submittedName>
</protein>
<feature type="coiled-coil region" evidence="1">
    <location>
        <begin position="59"/>
        <end position="131"/>
    </location>
</feature>
<name>A0A8S3RZ50_MYTED</name>
<dbReference type="Proteomes" id="UP000683360">
    <property type="component" value="Unassembled WGS sequence"/>
</dbReference>
<accession>A0A8S3RZ50</accession>
<evidence type="ECO:0000313" key="3">
    <source>
        <dbReference type="Proteomes" id="UP000683360"/>
    </source>
</evidence>